<dbReference type="InterPro" id="IPR052740">
    <property type="entry name" value="CE4"/>
</dbReference>
<dbReference type="GO" id="GO:0005975">
    <property type="term" value="P:carbohydrate metabolic process"/>
    <property type="evidence" value="ECO:0007669"/>
    <property type="project" value="InterPro"/>
</dbReference>
<keyword evidence="3" id="KW-1185">Reference proteome</keyword>
<dbReference type="STRING" id="151549.A0A4C1ZSG4"/>
<feature type="domain" description="NodB homology" evidence="1">
    <location>
        <begin position="971"/>
        <end position="1068"/>
    </location>
</feature>
<dbReference type="GO" id="GO:0016810">
    <property type="term" value="F:hydrolase activity, acting on carbon-nitrogen (but not peptide) bonds"/>
    <property type="evidence" value="ECO:0007669"/>
    <property type="project" value="InterPro"/>
</dbReference>
<dbReference type="CDD" id="cd10975">
    <property type="entry name" value="CE4_CDA_like_2"/>
    <property type="match status" value="3"/>
</dbReference>
<dbReference type="PANTHER" id="PTHR45985">
    <property type="match status" value="1"/>
</dbReference>
<proteinExistence type="predicted"/>
<gene>
    <name evidence="2" type="ORF">EVAR_60241_1</name>
</gene>
<dbReference type="SUPFAM" id="SSF88713">
    <property type="entry name" value="Glycoside hydrolase/deacetylase"/>
    <property type="match status" value="3"/>
</dbReference>
<dbReference type="EMBL" id="BGZK01002057">
    <property type="protein sequence ID" value="GBP90104.1"/>
    <property type="molecule type" value="Genomic_DNA"/>
</dbReference>
<dbReference type="PANTHER" id="PTHR45985:SF8">
    <property type="entry name" value="CHITIN DEACETYLASE-LIKE 9, ISOFORM A"/>
    <property type="match status" value="1"/>
</dbReference>
<dbReference type="InterPro" id="IPR011330">
    <property type="entry name" value="Glyco_hydro/deAcase_b/a-brl"/>
</dbReference>
<sequence length="1300" mass="147917">MVRSSASTLSTIQAMRTKLVNIRDTAVMNAFMIGDTKLCYEKNFLFIAISRDETGTTWNHVPDELIYMAVTRSSALFMISCARAQSELSLAEPCDPQSCQLPSCRCSTTTIPGGLEPRHTPQFVVLTFDDGVNVINTETYRSVLYGRTNSDGCPAGATFYINHEYTNYQLVNELYNNGFEIALHSISHQTPQTYWAEATYDDIKKEIADQKIQMSHFANIPLDEIKGVRMPFLQMAGNNSFHVMADYDLEYDSSWVTTSFVEPGLWPYTLDYESTQDCVVPPCPTASIPGPWVMPMKSWFDLSGLPCAMADACFSPPPVTDEQAWFNFIVTNFERQYLGNRAPFGFYLHEWYLAINPAVRNAYIRFLNMINSMEDVFMVNAAQVLEWIKNPIPINEYRQQPCRSFTQTTCASRSCPVVAEHNGMTYWMTVCNLCPVRYPWLGNPLGQAVRRTRSKRSHGGLDADFTMKIYILIASVLSAALCARAQSELSLAESCDSEACQLPSCRCSSTAIPGGLDARDTPQFVVVTFDDAINILNTETYRSILYGRHNSDGCPAGATFYANHEYTNYQLVNELYNNGFEIALHSISHQTPQTYWAEATYEDMRREFADQKIQMSHFANIPQSELKGVRMPFLQLAGNNSFHVMADYDLEYDSTWVTTSFVEPGLWPYTLHYQSTQDCVTLPCPTASIPGPWVMPMKSWFDLSGLPCAMADACFNPPPTTDEQAWFNFIVTNFERQYLGNRAPFGFYLHEWFLAINPAVRNAYVRFLNMINSMEDVFMVNAAQVLEWVKDPIPINEYKQRPCRSFARTTCIVRSCPVLADHNGMTYWMSVCSDQCPVRYPWLAPPRKPALRISFTVASQYEFLRRIGKIMDSFSMFRFIAVRVLQVAAGVQLRRMHQFRCIRLHLKRKSGQRKDCDMRVYVLLASALFVVLGAGAQSELTLAEPCDAAACQLPSCRCSGTSIPGGLDATSTPQFVLMTFDDAINILNTETYRRVLYARQNSNGCPAGATFYANHEYTNYQLVNELYNNGFEIALHSISHQTPQTYWAEATYEDMRREFADQKIQMSHFANIPQSELKGIRKPFLQLSGNNTFHVMADYDIQYDCSWPTISFTNPGLWPYTLDYASTQDCVIPPCPTASIPGPWVIPMLSWFDLDERPCSMADACFRPPSTTDEEAWFNFIVTNFERQYLGNRAPFGFYIHEWFLAINPAVERAYVRFLNMINSMQDVFMVNTAEVIEWVKNPITVSEYRQKPCRNFQRTTCPARSCPVTADHNGMTYWMTVCSDQCPVRYPWLGNPLGL</sequence>
<feature type="domain" description="NodB homology" evidence="1">
    <location>
        <begin position="120"/>
        <end position="211"/>
    </location>
</feature>
<evidence type="ECO:0000313" key="2">
    <source>
        <dbReference type="EMBL" id="GBP90104.1"/>
    </source>
</evidence>
<dbReference type="Gene3D" id="3.20.20.370">
    <property type="entry name" value="Glycoside hydrolase/deacetylase"/>
    <property type="match status" value="3"/>
</dbReference>
<comment type="caution">
    <text evidence="2">The sequence shown here is derived from an EMBL/GenBank/DDBJ whole genome shotgun (WGS) entry which is preliminary data.</text>
</comment>
<feature type="domain" description="NodB homology" evidence="1">
    <location>
        <begin position="521"/>
        <end position="618"/>
    </location>
</feature>
<evidence type="ECO:0000313" key="3">
    <source>
        <dbReference type="Proteomes" id="UP000299102"/>
    </source>
</evidence>
<dbReference type="InterPro" id="IPR002509">
    <property type="entry name" value="NODB_dom"/>
</dbReference>
<dbReference type="Pfam" id="PF01522">
    <property type="entry name" value="Polysacc_deac_1"/>
    <property type="match status" value="3"/>
</dbReference>
<dbReference type="OrthoDB" id="504708at2759"/>
<name>A0A4C1ZSG4_EUMVA</name>
<dbReference type="Proteomes" id="UP000299102">
    <property type="component" value="Unassembled WGS sequence"/>
</dbReference>
<accession>A0A4C1ZSG4</accession>
<protein>
    <recommendedName>
        <fullName evidence="1">NodB homology domain-containing protein</fullName>
    </recommendedName>
</protein>
<reference evidence="2 3" key="1">
    <citation type="journal article" date="2019" name="Commun. Biol.">
        <title>The bagworm genome reveals a unique fibroin gene that provides high tensile strength.</title>
        <authorList>
            <person name="Kono N."/>
            <person name="Nakamura H."/>
            <person name="Ohtoshi R."/>
            <person name="Tomita M."/>
            <person name="Numata K."/>
            <person name="Arakawa K."/>
        </authorList>
    </citation>
    <scope>NUCLEOTIDE SEQUENCE [LARGE SCALE GENOMIC DNA]</scope>
</reference>
<organism evidence="2 3">
    <name type="scientific">Eumeta variegata</name>
    <name type="common">Bagworm moth</name>
    <name type="synonym">Eumeta japonica</name>
    <dbReference type="NCBI Taxonomy" id="151549"/>
    <lineage>
        <taxon>Eukaryota</taxon>
        <taxon>Metazoa</taxon>
        <taxon>Ecdysozoa</taxon>
        <taxon>Arthropoda</taxon>
        <taxon>Hexapoda</taxon>
        <taxon>Insecta</taxon>
        <taxon>Pterygota</taxon>
        <taxon>Neoptera</taxon>
        <taxon>Endopterygota</taxon>
        <taxon>Lepidoptera</taxon>
        <taxon>Glossata</taxon>
        <taxon>Ditrysia</taxon>
        <taxon>Tineoidea</taxon>
        <taxon>Psychidae</taxon>
        <taxon>Oiketicinae</taxon>
        <taxon>Eumeta</taxon>
    </lineage>
</organism>
<evidence type="ECO:0000259" key="1">
    <source>
        <dbReference type="Pfam" id="PF01522"/>
    </source>
</evidence>